<evidence type="ECO:0008006" key="4">
    <source>
        <dbReference type="Google" id="ProtNLM"/>
    </source>
</evidence>
<keyword evidence="1" id="KW-1133">Transmembrane helix</keyword>
<feature type="transmembrane region" description="Helical" evidence="1">
    <location>
        <begin position="23"/>
        <end position="53"/>
    </location>
</feature>
<dbReference type="EMBL" id="CABWIH010000029">
    <property type="protein sequence ID" value="VWL91093.1"/>
    <property type="molecule type" value="Genomic_DNA"/>
</dbReference>
<gene>
    <name evidence="2" type="ORF">LMKDKBCB_01260</name>
</gene>
<feature type="transmembrane region" description="Helical" evidence="1">
    <location>
        <begin position="399"/>
        <end position="417"/>
    </location>
</feature>
<feature type="transmembrane region" description="Helical" evidence="1">
    <location>
        <begin position="367"/>
        <end position="392"/>
    </location>
</feature>
<evidence type="ECO:0000313" key="3">
    <source>
        <dbReference type="Proteomes" id="UP000330807"/>
    </source>
</evidence>
<feature type="transmembrane region" description="Helical" evidence="1">
    <location>
        <begin position="100"/>
        <end position="124"/>
    </location>
</feature>
<feature type="transmembrane region" description="Helical" evidence="1">
    <location>
        <begin position="191"/>
        <end position="214"/>
    </location>
</feature>
<dbReference type="Proteomes" id="UP000330807">
    <property type="component" value="Unassembled WGS sequence"/>
</dbReference>
<accession>A0A5K1IRV0</accession>
<feature type="transmembrane region" description="Helical" evidence="1">
    <location>
        <begin position="130"/>
        <end position="149"/>
    </location>
</feature>
<feature type="transmembrane region" description="Helical" evidence="1">
    <location>
        <begin position="234"/>
        <end position="255"/>
    </location>
</feature>
<dbReference type="Pfam" id="PF16933">
    <property type="entry name" value="PelG"/>
    <property type="match status" value="1"/>
</dbReference>
<feature type="transmembrane region" description="Helical" evidence="1">
    <location>
        <begin position="65"/>
        <end position="88"/>
    </location>
</feature>
<dbReference type="RefSeq" id="WP_156062994.1">
    <property type="nucleotide sequence ID" value="NZ_CABWIH010000029.1"/>
</dbReference>
<proteinExistence type="predicted"/>
<keyword evidence="1" id="KW-0472">Membrane</keyword>
<feature type="transmembrane region" description="Helical" evidence="1">
    <location>
        <begin position="161"/>
        <end position="185"/>
    </location>
</feature>
<name>A0A5K1IRV0_9ACTN</name>
<feature type="transmembrane region" description="Helical" evidence="1">
    <location>
        <begin position="340"/>
        <end position="361"/>
    </location>
</feature>
<organism evidence="2 3">
    <name type="scientific">Collinsella aerofaciens</name>
    <dbReference type="NCBI Taxonomy" id="74426"/>
    <lineage>
        <taxon>Bacteria</taxon>
        <taxon>Bacillati</taxon>
        <taxon>Actinomycetota</taxon>
        <taxon>Coriobacteriia</taxon>
        <taxon>Coriobacteriales</taxon>
        <taxon>Coriobacteriaceae</taxon>
        <taxon>Collinsella</taxon>
    </lineage>
</organism>
<feature type="transmembrane region" description="Helical" evidence="1">
    <location>
        <begin position="423"/>
        <end position="443"/>
    </location>
</feature>
<evidence type="ECO:0000313" key="2">
    <source>
        <dbReference type="EMBL" id="VWL91093.1"/>
    </source>
</evidence>
<dbReference type="AlphaFoldDB" id="A0A5K1IRV0"/>
<keyword evidence="1" id="KW-0812">Transmembrane</keyword>
<evidence type="ECO:0000256" key="1">
    <source>
        <dbReference type="SAM" id="Phobius"/>
    </source>
</evidence>
<sequence length="514" mass="56634">MAGIGFELKRLFRRKGLFATMRAYGYAGIVCTGPMLLGVLLQVGILVLCGLWGVGRANQDLLVCMVTYTLLASLTLTSFFSMPVTRFLADMLFAEREEEVLPSFWGSNAIMLVVGTVLYGVFLLFSGATLLQGLLCLWLFNIMVVNWNGMSYLTAIKDYRGILCSFAAAIGVACLCALAALALGLPSVEGLLASIALGYGVMLAWDVVLLYRYFPQSERSPWLFLQWLDQFMPLALTGLFTNLGLFAHLVIIWAGPIGVQVKGLFYGAPYHDVPALIAFLTILVTTVNFVVSVEVNFYPRYRDYYSLFNDGGVVGDIVVAEEEMLSTLNSELRFCALKQLFVTAAVISLETTVLSALPLGFNNLMHGYFRTLCVGYGLYAVGNTVMLILLYFTDYKGAVLASGLFAGVAGLATAVSLLLPQQFYGFGFLLGAAVFFIVALLRLDTYTANLPYRILSQQPMVATDKTGRFTQLGRLLDRAEQRYEDLRLEGEPHGAFEHTVVRVYRNHWGGSDDR</sequence>
<feature type="transmembrane region" description="Helical" evidence="1">
    <location>
        <begin position="275"/>
        <end position="298"/>
    </location>
</feature>
<protein>
    <recommendedName>
        <fullName evidence="4">Exopolysaccharide Pel transporter PelG</fullName>
    </recommendedName>
</protein>
<reference evidence="2 3" key="1">
    <citation type="submission" date="2019-10" db="EMBL/GenBank/DDBJ databases">
        <authorList>
            <person name="Wolf R A."/>
        </authorList>
    </citation>
    <scope>NUCLEOTIDE SEQUENCE [LARGE SCALE GENOMIC DNA]</scope>
    <source>
        <strain evidence="2">Collinsella_aerofaciens_AK_138A</strain>
    </source>
</reference>
<dbReference type="InterPro" id="IPR031617">
    <property type="entry name" value="PelG"/>
</dbReference>